<evidence type="ECO:0000256" key="1">
    <source>
        <dbReference type="SAM" id="MobiDB-lite"/>
    </source>
</evidence>
<dbReference type="PANTHER" id="PTHR38700:SF1">
    <property type="entry name" value="PH DOMAIN-CONTAINING PROTEIN"/>
    <property type="match status" value="1"/>
</dbReference>
<accession>A0ABQ9NVQ1</accession>
<keyword evidence="3" id="KW-1185">Reference proteome</keyword>
<feature type="compositionally biased region" description="Polar residues" evidence="1">
    <location>
        <begin position="652"/>
        <end position="668"/>
    </location>
</feature>
<name>A0ABQ9NVQ1_9PEZI</name>
<dbReference type="Gene3D" id="2.30.29.30">
    <property type="entry name" value="Pleckstrin-homology domain (PH domain)/Phosphotyrosine-binding domain (PTB)"/>
    <property type="match status" value="1"/>
</dbReference>
<feature type="compositionally biased region" description="Basic and acidic residues" evidence="1">
    <location>
        <begin position="181"/>
        <end position="238"/>
    </location>
</feature>
<feature type="compositionally biased region" description="Polar residues" evidence="1">
    <location>
        <begin position="577"/>
        <end position="597"/>
    </location>
</feature>
<protein>
    <recommendedName>
        <fullName evidence="4">PH domain-containing protein</fullName>
    </recommendedName>
</protein>
<dbReference type="InterPro" id="IPR011993">
    <property type="entry name" value="PH-like_dom_sf"/>
</dbReference>
<evidence type="ECO:0000313" key="2">
    <source>
        <dbReference type="EMBL" id="KAJ9664466.1"/>
    </source>
</evidence>
<organism evidence="2 3">
    <name type="scientific">Coniosporium apollinis</name>
    <dbReference type="NCBI Taxonomy" id="61459"/>
    <lineage>
        <taxon>Eukaryota</taxon>
        <taxon>Fungi</taxon>
        <taxon>Dikarya</taxon>
        <taxon>Ascomycota</taxon>
        <taxon>Pezizomycotina</taxon>
        <taxon>Dothideomycetes</taxon>
        <taxon>Dothideomycetes incertae sedis</taxon>
        <taxon>Coniosporium</taxon>
    </lineage>
</organism>
<feature type="region of interest" description="Disordered" evidence="1">
    <location>
        <begin position="615"/>
        <end position="727"/>
    </location>
</feature>
<dbReference type="SUPFAM" id="SSF54236">
    <property type="entry name" value="Ubiquitin-like"/>
    <property type="match status" value="1"/>
</dbReference>
<dbReference type="Proteomes" id="UP001172684">
    <property type="component" value="Unassembled WGS sequence"/>
</dbReference>
<feature type="compositionally biased region" description="Polar residues" evidence="1">
    <location>
        <begin position="98"/>
        <end position="107"/>
    </location>
</feature>
<feature type="region of interest" description="Disordered" evidence="1">
    <location>
        <begin position="834"/>
        <end position="863"/>
    </location>
</feature>
<feature type="region of interest" description="Disordered" evidence="1">
    <location>
        <begin position="1"/>
        <end position="249"/>
    </location>
</feature>
<feature type="compositionally biased region" description="Basic and acidic residues" evidence="1">
    <location>
        <begin position="759"/>
        <end position="780"/>
    </location>
</feature>
<reference evidence="2" key="1">
    <citation type="submission" date="2022-10" db="EMBL/GenBank/DDBJ databases">
        <title>Culturing micro-colonial fungi from biological soil crusts in the Mojave desert and describing Neophaeococcomyces mojavensis, and introducing the new genera and species Taxawa tesnikishii.</title>
        <authorList>
            <person name="Kurbessoian T."/>
            <person name="Stajich J.E."/>
        </authorList>
    </citation>
    <scope>NUCLEOTIDE SEQUENCE</scope>
    <source>
        <strain evidence="2">TK_1</strain>
    </source>
</reference>
<evidence type="ECO:0000313" key="3">
    <source>
        <dbReference type="Proteomes" id="UP001172684"/>
    </source>
</evidence>
<dbReference type="InterPro" id="IPR029071">
    <property type="entry name" value="Ubiquitin-like_domsf"/>
</dbReference>
<comment type="caution">
    <text evidence="2">The sequence shown here is derived from an EMBL/GenBank/DDBJ whole genome shotgun (WGS) entry which is preliminary data.</text>
</comment>
<feature type="region of interest" description="Disordered" evidence="1">
    <location>
        <begin position="275"/>
        <end position="306"/>
    </location>
</feature>
<dbReference type="PANTHER" id="PTHR38700">
    <property type="entry name" value="YALI0E22418P"/>
    <property type="match status" value="1"/>
</dbReference>
<feature type="compositionally biased region" description="Basic and acidic residues" evidence="1">
    <location>
        <begin position="126"/>
        <end position="172"/>
    </location>
</feature>
<gene>
    <name evidence="2" type="ORF">H2201_005214</name>
</gene>
<dbReference type="SUPFAM" id="SSF50729">
    <property type="entry name" value="PH domain-like"/>
    <property type="match status" value="1"/>
</dbReference>
<evidence type="ECO:0008006" key="4">
    <source>
        <dbReference type="Google" id="ProtNLM"/>
    </source>
</evidence>
<proteinExistence type="predicted"/>
<feature type="region of interest" description="Disordered" evidence="1">
    <location>
        <begin position="550"/>
        <end position="597"/>
    </location>
</feature>
<dbReference type="EMBL" id="JAPDRL010000037">
    <property type="protein sequence ID" value="KAJ9664466.1"/>
    <property type="molecule type" value="Genomic_DNA"/>
</dbReference>
<sequence>MATEVQQPGTGEPRFSRYRSVRKAQQQQQLPEVPAPAGQEPVETVQNCPVSRSMSRYHRKGQATAAASPPISGSTAIRRVNTQQSPPATTRDDVRARAQSNAAQQHASPPDTASRPQKITQIVADNDGKSSPKTPRDEARELIANEAERQKRVQAKLKEEKRAKHEAEEPARRQAQQEQEDAQRRREQEESEKAERLRLDQEMERAAKARARQSEERRRRAEEQQRVADQAERQRQELQKAAQSQAPREIIATAPEPAVVEPQWYCGLNKLFKRREVEESSPSRGMPSKTTISGEGSPPSRPVKPSVGGAAPGIDAPISAVNAGDRRVLVECNRSSVLLPVTPTTTALDLIRSASTCLSEPIDPRASVLLESFGKVGVQRPLRNYEHVRDVLNSWDDDRQNSLVVVESATGGNDKDLSASHVSEEKPAEYSCLVYYSQRPGKWDKRWITLRSDGQVLAAKNESGKDSTNICHISDFDIYTPTPRQIAKKIKPPKKICFAIKSQQKSSMFMTTTSYVHFFSTSDKQIGTAFYKAVQGWRSWYLVNVMGEGQKKPRPAASEPAVVRQLSGAHDVPPSGERTTSFSAARPGTSTSQDSHYQLGSFKPLLDISQFSQQPISDRRNSSNGHDDDPKALPARKPSTRSRNPPPVSYPTHASKNSNTSNRLNSIQSSHHSHSGPGEESAFAPTGLLGRTYSQRQKIQRDRDALAAKNASNPFTEGPSLLNTTITPNTIAPTTAFVARASTDDTRPTRMTSVRSTTRARDSSDLHRTTSAARREKPKPLVDLTPQYIEPPQFAKRGKGFKPEQLGPGGLIDCATSPEFAITVPPALDWRARPTTSSAGAQGHSGVVDRTRSLHGAGPGTKLQTLAANNHENVPENSADAFTGQGLLAHAGFSQGDAARGHGVMSGANARGPMLDVREESRFVKGSLLADVELGAPRRLVIDREKRVEGDVRTGEGL</sequence>
<feature type="compositionally biased region" description="Basic and acidic residues" evidence="1">
    <location>
        <begin position="617"/>
        <end position="631"/>
    </location>
</feature>
<feature type="compositionally biased region" description="Polar residues" evidence="1">
    <location>
        <begin position="44"/>
        <end position="54"/>
    </location>
</feature>
<feature type="compositionally biased region" description="Polar residues" evidence="1">
    <location>
        <begin position="71"/>
        <end position="88"/>
    </location>
</feature>
<feature type="region of interest" description="Disordered" evidence="1">
    <location>
        <begin position="744"/>
        <end position="780"/>
    </location>
</feature>
<feature type="compositionally biased region" description="Polar residues" evidence="1">
    <location>
        <begin position="280"/>
        <end position="294"/>
    </location>
</feature>